<name>A0A420J3K5_9PEZI</name>
<dbReference type="GO" id="GO:0009277">
    <property type="term" value="C:fungal-type cell wall"/>
    <property type="evidence" value="ECO:0007669"/>
    <property type="project" value="TreeGrafter"/>
</dbReference>
<organism evidence="5 6">
    <name type="scientific">Golovinomyces cichoracearum</name>
    <dbReference type="NCBI Taxonomy" id="62708"/>
    <lineage>
        <taxon>Eukaryota</taxon>
        <taxon>Fungi</taxon>
        <taxon>Dikarya</taxon>
        <taxon>Ascomycota</taxon>
        <taxon>Pezizomycotina</taxon>
        <taxon>Leotiomycetes</taxon>
        <taxon>Erysiphales</taxon>
        <taxon>Erysiphaceae</taxon>
        <taxon>Golovinomyces</taxon>
    </lineage>
</organism>
<evidence type="ECO:0000256" key="1">
    <source>
        <dbReference type="ARBA" id="ARBA00022801"/>
    </source>
</evidence>
<keyword evidence="4" id="KW-0732">Signal</keyword>
<dbReference type="InterPro" id="IPR016274">
    <property type="entry name" value="Histidine_acid_Pase_euk"/>
</dbReference>
<evidence type="ECO:0000256" key="2">
    <source>
        <dbReference type="ARBA" id="ARBA00023180"/>
    </source>
</evidence>
<feature type="chain" id="PRO_5019390581" evidence="4">
    <location>
        <begin position="16"/>
        <end position="451"/>
    </location>
</feature>
<evidence type="ECO:0000313" key="6">
    <source>
        <dbReference type="Proteomes" id="UP000285326"/>
    </source>
</evidence>
<protein>
    <submittedName>
        <fullName evidence="5">Acid phosphatase PHO1</fullName>
    </submittedName>
</protein>
<keyword evidence="1" id="KW-0378">Hydrolase</keyword>
<dbReference type="GO" id="GO:0003993">
    <property type="term" value="F:acid phosphatase activity"/>
    <property type="evidence" value="ECO:0007669"/>
    <property type="project" value="TreeGrafter"/>
</dbReference>
<evidence type="ECO:0000256" key="4">
    <source>
        <dbReference type="SAM" id="SignalP"/>
    </source>
</evidence>
<accession>A0A420J3K5</accession>
<dbReference type="InterPro" id="IPR029033">
    <property type="entry name" value="His_PPase_superfam"/>
</dbReference>
<proteinExistence type="predicted"/>
<dbReference type="Gene3D" id="3.40.50.1240">
    <property type="entry name" value="Phosphoglycerate mutase-like"/>
    <property type="match status" value="1"/>
</dbReference>
<sequence>MLALLLLFNVMLVACAEIASRFDPLRHLSGVSPPNDYESTSSLIDPDPPRGCNVVRAAYLVRHGAIQSNEYEYKTFINPFLIKLANSTVDWSTSPDLAFLSTWKAPNLITEWGVLSNSGKVHAMGMGLEITQRYPSLRTPKKIWTTSAKRTVKSAKFFAKGMATDSSKISVLIVNEGKKDGANTLAPYESCPAYNKADGSDKASKFIEIYTKPVISRLNSIVPGFNFTAHDVYALSLICGYETVIRGSSPFCKMSVLSTDEWLGFEYSNDIRYFYNSGYGSTITGAMGFPWMNSTFNRLMSYSNAQSDETADQDLFISFTHRNLPPMVMVAMGLFNNSAYSGANEILSTMPLDTINHQRVWKSSQIIPFLTDIGIEKLECDSHGYENGTYYRVMVNHNPQSIPDCHDGPGESCKEASIVKWLPKRAKIVGDFDTTCNVNYDNSTNILSIYD</sequence>
<feature type="disulfide bond" evidence="3">
    <location>
        <begin position="405"/>
        <end position="413"/>
    </location>
</feature>
<dbReference type="InterPro" id="IPR000560">
    <property type="entry name" value="His_Pase_clade-2"/>
</dbReference>
<dbReference type="SUPFAM" id="SSF53254">
    <property type="entry name" value="Phosphoglycerate mutase-like"/>
    <property type="match status" value="1"/>
</dbReference>
<dbReference type="PANTHER" id="PTHR20963">
    <property type="entry name" value="MULTIPLE INOSITOL POLYPHOSPHATE PHOSPHATASE-RELATED"/>
    <property type="match status" value="1"/>
</dbReference>
<comment type="caution">
    <text evidence="5">The sequence shown here is derived from an EMBL/GenBank/DDBJ whole genome shotgun (WGS) entry which is preliminary data.</text>
</comment>
<reference evidence="5 6" key="1">
    <citation type="journal article" date="2018" name="BMC Genomics">
        <title>Comparative genome analyses reveal sequence features reflecting distinct modes of host-adaptation between dicot and monocot powdery mildew.</title>
        <authorList>
            <person name="Wu Y."/>
            <person name="Ma X."/>
            <person name="Pan Z."/>
            <person name="Kale S.D."/>
            <person name="Song Y."/>
            <person name="King H."/>
            <person name="Zhang Q."/>
            <person name="Presley C."/>
            <person name="Deng X."/>
            <person name="Wei C.I."/>
            <person name="Xiao S."/>
        </authorList>
    </citation>
    <scope>NUCLEOTIDE SEQUENCE [LARGE SCALE GENOMIC DNA]</scope>
    <source>
        <strain evidence="5">UMSG1</strain>
    </source>
</reference>
<keyword evidence="3" id="KW-1015">Disulfide bond</keyword>
<feature type="signal peptide" evidence="4">
    <location>
        <begin position="1"/>
        <end position="15"/>
    </location>
</feature>
<dbReference type="EMBL" id="MCBS01018378">
    <property type="protein sequence ID" value="RKF81351.1"/>
    <property type="molecule type" value="Genomic_DNA"/>
</dbReference>
<dbReference type="Pfam" id="PF00328">
    <property type="entry name" value="His_Phos_2"/>
    <property type="match status" value="1"/>
</dbReference>
<dbReference type="FunFam" id="3.40.50.1240:FF:000065">
    <property type="entry name" value="Similar to histidine acid phosphatase"/>
    <property type="match status" value="1"/>
</dbReference>
<evidence type="ECO:0000256" key="3">
    <source>
        <dbReference type="PIRSR" id="PIRSR000894-2"/>
    </source>
</evidence>
<keyword evidence="2" id="KW-0325">Glycoprotein</keyword>
<dbReference type="PIRSF" id="PIRSF000894">
    <property type="entry name" value="Acid_phosphatase"/>
    <property type="match status" value="1"/>
</dbReference>
<dbReference type="PANTHER" id="PTHR20963:SF14">
    <property type="entry name" value="ACID PHOSPHATASE, PUTATIVE-RELATED"/>
    <property type="match status" value="1"/>
</dbReference>
<dbReference type="Proteomes" id="UP000285326">
    <property type="component" value="Unassembled WGS sequence"/>
</dbReference>
<dbReference type="AlphaFoldDB" id="A0A420J3K5"/>
<evidence type="ECO:0000313" key="5">
    <source>
        <dbReference type="EMBL" id="RKF81351.1"/>
    </source>
</evidence>
<dbReference type="CDD" id="cd07061">
    <property type="entry name" value="HP_HAP_like"/>
    <property type="match status" value="1"/>
</dbReference>
<feature type="disulfide bond" evidence="3">
    <location>
        <begin position="239"/>
        <end position="252"/>
    </location>
</feature>
<gene>
    <name evidence="5" type="ORF">GcM1_183010</name>
</gene>
<feature type="disulfide bond" evidence="3">
    <location>
        <begin position="52"/>
        <end position="380"/>
    </location>
</feature>